<accession>A0ABT3YA10</accession>
<dbReference type="InterPro" id="IPR016181">
    <property type="entry name" value="Acyl_CoA_acyltransferase"/>
</dbReference>
<gene>
    <name evidence="2" type="ORF">OEG82_01495</name>
</gene>
<evidence type="ECO:0000313" key="2">
    <source>
        <dbReference type="EMBL" id="MCY0092724.1"/>
    </source>
</evidence>
<name>A0ABT3YA10_9HYPH</name>
<feature type="domain" description="N-acetyltransferase" evidence="1">
    <location>
        <begin position="1"/>
        <end position="164"/>
    </location>
</feature>
<dbReference type="CDD" id="cd04301">
    <property type="entry name" value="NAT_SF"/>
    <property type="match status" value="1"/>
</dbReference>
<protein>
    <submittedName>
        <fullName evidence="2">GNAT family N-acetyltransferase</fullName>
    </submittedName>
</protein>
<dbReference type="PROSITE" id="PS51186">
    <property type="entry name" value="GNAT"/>
    <property type="match status" value="1"/>
</dbReference>
<sequence>MIIRDATPADLTDITRIYTDSVVNGVASYELVAPDAAEMERRMAAITGSGYPYLIATDAEGAVLGYAYASAFRTRPAYRWLVEDSIYLAPEARGRGAGLALLQALISRCESLGFRQMIAVIGGAHPASIAVHQKAGFVSSGMITGSGHKHGKWLDTVFMQRPLGEGKATDPDPEIYPGTLFTG</sequence>
<dbReference type="InterPro" id="IPR000182">
    <property type="entry name" value="GNAT_dom"/>
</dbReference>
<reference evidence="2" key="1">
    <citation type="submission" date="2022-10" db="EMBL/GenBank/DDBJ databases">
        <title>Hoeflea sp. J2-29, isolated from marine algae.</title>
        <authorList>
            <person name="Kristyanto S."/>
            <person name="Kim J.M."/>
            <person name="Jeon C.O."/>
        </authorList>
    </citation>
    <scope>NUCLEOTIDE SEQUENCE</scope>
    <source>
        <strain evidence="2">J2-29</strain>
    </source>
</reference>
<evidence type="ECO:0000259" key="1">
    <source>
        <dbReference type="PROSITE" id="PS51186"/>
    </source>
</evidence>
<dbReference type="Proteomes" id="UP001081283">
    <property type="component" value="Unassembled WGS sequence"/>
</dbReference>
<dbReference type="EMBL" id="JAOVZQ010000001">
    <property type="protein sequence ID" value="MCY0092724.1"/>
    <property type="molecule type" value="Genomic_DNA"/>
</dbReference>
<keyword evidence="3" id="KW-1185">Reference proteome</keyword>
<organism evidence="2 3">
    <name type="scientific">Hoeflea ulvae</name>
    <dbReference type="NCBI Taxonomy" id="2983764"/>
    <lineage>
        <taxon>Bacteria</taxon>
        <taxon>Pseudomonadati</taxon>
        <taxon>Pseudomonadota</taxon>
        <taxon>Alphaproteobacteria</taxon>
        <taxon>Hyphomicrobiales</taxon>
        <taxon>Rhizobiaceae</taxon>
        <taxon>Hoeflea</taxon>
    </lineage>
</organism>
<dbReference type="Pfam" id="PF13420">
    <property type="entry name" value="Acetyltransf_4"/>
    <property type="match status" value="1"/>
</dbReference>
<comment type="caution">
    <text evidence="2">The sequence shown here is derived from an EMBL/GenBank/DDBJ whole genome shotgun (WGS) entry which is preliminary data.</text>
</comment>
<dbReference type="RefSeq" id="WP_267610697.1">
    <property type="nucleotide sequence ID" value="NZ_JAOVZQ010000001.1"/>
</dbReference>
<evidence type="ECO:0000313" key="3">
    <source>
        <dbReference type="Proteomes" id="UP001081283"/>
    </source>
</evidence>
<dbReference type="PANTHER" id="PTHR43072:SF8">
    <property type="entry name" value="ACYLTRANSFERASE FABY-RELATED"/>
    <property type="match status" value="1"/>
</dbReference>
<proteinExistence type="predicted"/>
<dbReference type="Gene3D" id="3.40.630.30">
    <property type="match status" value="1"/>
</dbReference>
<dbReference type="SUPFAM" id="SSF55729">
    <property type="entry name" value="Acyl-CoA N-acyltransferases (Nat)"/>
    <property type="match status" value="1"/>
</dbReference>
<dbReference type="PANTHER" id="PTHR43072">
    <property type="entry name" value="N-ACETYLTRANSFERASE"/>
    <property type="match status" value="1"/>
</dbReference>